<comment type="subunit">
    <text evidence="4">Homodimer.</text>
</comment>
<dbReference type="Pfam" id="PF02664">
    <property type="entry name" value="LuxS"/>
    <property type="match status" value="1"/>
</dbReference>
<comment type="similarity">
    <text evidence="3">Belongs to the LuxS family.</text>
</comment>
<name>A0A096CCX5_9BACT</name>
<dbReference type="SUPFAM" id="SSF63411">
    <property type="entry name" value="LuxS/MPP-like metallohydrolase"/>
    <property type="match status" value="1"/>
</dbReference>
<evidence type="ECO:0000313" key="15">
    <source>
        <dbReference type="EMBL" id="KGF52757.1"/>
    </source>
</evidence>
<evidence type="ECO:0000256" key="13">
    <source>
        <dbReference type="ARBA" id="ARBA00030600"/>
    </source>
</evidence>
<proteinExistence type="inferred from homology"/>
<dbReference type="PRINTS" id="PR01487">
    <property type="entry name" value="LUXSPROTEIN"/>
</dbReference>
<dbReference type="GO" id="GO:0009372">
    <property type="term" value="P:quorum sensing"/>
    <property type="evidence" value="ECO:0007669"/>
    <property type="project" value="UniProtKB-KW"/>
</dbReference>
<dbReference type="Proteomes" id="UP000029614">
    <property type="component" value="Unassembled WGS sequence"/>
</dbReference>
<reference evidence="15 16" key="1">
    <citation type="submission" date="2014-07" db="EMBL/GenBank/DDBJ databases">
        <authorList>
            <person name="McCorrison J."/>
            <person name="Sanka R."/>
            <person name="Torralba M."/>
            <person name="Gillis M."/>
            <person name="Haft D.H."/>
            <person name="Methe B."/>
            <person name="Sutton G."/>
            <person name="Nelson K.E."/>
        </authorList>
    </citation>
    <scope>NUCLEOTIDE SEQUENCE [LARGE SCALE GENOMIC DNA]</scope>
    <source>
        <strain evidence="15 16">DNF00058</strain>
    </source>
</reference>
<comment type="caution">
    <text evidence="15">The sequence shown here is derived from an EMBL/GenBank/DDBJ whole genome shotgun (WGS) entry which is preliminary data.</text>
</comment>
<keyword evidence="10" id="KW-0408">Iron</keyword>
<dbReference type="AlphaFoldDB" id="A0A096CCX5"/>
<evidence type="ECO:0000256" key="12">
    <source>
        <dbReference type="ARBA" id="ARBA00024654"/>
    </source>
</evidence>
<dbReference type="EMBL" id="JRNU01000008">
    <property type="protein sequence ID" value="KGF52757.1"/>
    <property type="molecule type" value="Genomic_DNA"/>
</dbReference>
<evidence type="ECO:0000256" key="9">
    <source>
        <dbReference type="ARBA" id="ARBA00022929"/>
    </source>
</evidence>
<dbReference type="NCBIfam" id="NF002604">
    <property type="entry name" value="PRK02260.1-4"/>
    <property type="match status" value="1"/>
</dbReference>
<evidence type="ECO:0000256" key="4">
    <source>
        <dbReference type="ARBA" id="ARBA00011738"/>
    </source>
</evidence>
<evidence type="ECO:0000256" key="3">
    <source>
        <dbReference type="ARBA" id="ARBA00007311"/>
    </source>
</evidence>
<evidence type="ECO:0000256" key="6">
    <source>
        <dbReference type="ARBA" id="ARBA00015130"/>
    </source>
</evidence>
<keyword evidence="16" id="KW-1185">Reference proteome</keyword>
<gene>
    <name evidence="15" type="ORF">HMPREF9302_02580</name>
</gene>
<evidence type="ECO:0000256" key="8">
    <source>
        <dbReference type="ARBA" id="ARBA00022723"/>
    </source>
</evidence>
<comment type="cofactor">
    <cofactor evidence="2">
        <name>Fe cation</name>
        <dbReference type="ChEBI" id="CHEBI:24875"/>
    </cofactor>
</comment>
<evidence type="ECO:0000256" key="10">
    <source>
        <dbReference type="ARBA" id="ARBA00023004"/>
    </source>
</evidence>
<evidence type="ECO:0000256" key="7">
    <source>
        <dbReference type="ARBA" id="ARBA00022654"/>
    </source>
</evidence>
<dbReference type="GO" id="GO:0043768">
    <property type="term" value="F:S-ribosylhomocysteine lyase activity"/>
    <property type="evidence" value="ECO:0007669"/>
    <property type="project" value="UniProtKB-EC"/>
</dbReference>
<protein>
    <recommendedName>
        <fullName evidence="6">S-ribosylhomocysteine lyase</fullName>
        <ecNumber evidence="5">4.4.1.21</ecNumber>
    </recommendedName>
    <alternativeName>
        <fullName evidence="13">AI-2 synthesis protein</fullName>
    </alternativeName>
    <alternativeName>
        <fullName evidence="14">Autoinducer-2 production protein LuxS</fullName>
    </alternativeName>
</protein>
<dbReference type="Gene3D" id="3.30.1360.80">
    <property type="entry name" value="S-ribosylhomocysteinase (LuxS)"/>
    <property type="match status" value="1"/>
</dbReference>
<dbReference type="InterPro" id="IPR003815">
    <property type="entry name" value="S-ribosylhomocysteinase"/>
</dbReference>
<dbReference type="RefSeq" id="WP_008449338.1">
    <property type="nucleotide sequence ID" value="NZ_JRNU01000008.1"/>
</dbReference>
<dbReference type="PANTHER" id="PTHR35799:SF1">
    <property type="entry name" value="S-RIBOSYLHOMOCYSTEINE LYASE"/>
    <property type="match status" value="1"/>
</dbReference>
<evidence type="ECO:0000256" key="11">
    <source>
        <dbReference type="ARBA" id="ARBA00023239"/>
    </source>
</evidence>
<organism evidence="15 16">
    <name type="scientific">Prevotella amnii DNF00058</name>
    <dbReference type="NCBI Taxonomy" id="1401066"/>
    <lineage>
        <taxon>Bacteria</taxon>
        <taxon>Pseudomonadati</taxon>
        <taxon>Bacteroidota</taxon>
        <taxon>Bacteroidia</taxon>
        <taxon>Bacteroidales</taxon>
        <taxon>Prevotellaceae</taxon>
        <taxon>Prevotella</taxon>
    </lineage>
</organism>
<dbReference type="OrthoDB" id="9788129at2"/>
<keyword evidence="7" id="KW-0673">Quorum sensing</keyword>
<comment type="catalytic activity">
    <reaction evidence="1">
        <text>S-(5-deoxy-D-ribos-5-yl)-L-homocysteine = (S)-4,5-dihydroxypentane-2,3-dione + L-homocysteine</text>
        <dbReference type="Rhea" id="RHEA:17753"/>
        <dbReference type="ChEBI" id="CHEBI:29484"/>
        <dbReference type="ChEBI" id="CHEBI:58195"/>
        <dbReference type="ChEBI" id="CHEBI:58199"/>
        <dbReference type="EC" id="4.4.1.21"/>
    </reaction>
</comment>
<evidence type="ECO:0000256" key="14">
    <source>
        <dbReference type="ARBA" id="ARBA00031777"/>
    </source>
</evidence>
<dbReference type="InterPro" id="IPR011249">
    <property type="entry name" value="Metalloenz_LuxS/M16"/>
</dbReference>
<evidence type="ECO:0000256" key="2">
    <source>
        <dbReference type="ARBA" id="ARBA00001962"/>
    </source>
</evidence>
<keyword evidence="8" id="KW-0479">Metal-binding</keyword>
<accession>A0A096CCX5</accession>
<dbReference type="EC" id="4.4.1.21" evidence="5"/>
<keyword evidence="11" id="KW-0456">Lyase</keyword>
<dbReference type="GO" id="GO:0005506">
    <property type="term" value="F:iron ion binding"/>
    <property type="evidence" value="ECO:0007669"/>
    <property type="project" value="InterPro"/>
</dbReference>
<dbReference type="PANTHER" id="PTHR35799">
    <property type="entry name" value="S-RIBOSYLHOMOCYSTEINE LYASE"/>
    <property type="match status" value="1"/>
</dbReference>
<evidence type="ECO:0000256" key="1">
    <source>
        <dbReference type="ARBA" id="ARBA00000297"/>
    </source>
</evidence>
<sequence length="159" mass="18410">MDKISSFTINHLALKRGIYVSRKDYIGSEVITTFDIRMKEPNREPTLHVESIHTIEHLAATFLRNDEKWKDRVIYWGPMGCLTGNYLILKGDLDSVDIVDLMRRTFTFIANFEGEIPGATPRDCGNYLMNNLPIARWEAKKFLTEVLDNISQENLIYPQ</sequence>
<keyword evidence="9" id="KW-0071">Autoinducer synthesis</keyword>
<comment type="function">
    <text evidence="12">Involved in the synthesis of autoinducer 2 (AI-2) which is secreted by bacteria and is used to communicate both the cell density and the metabolic potential of the environment. The regulation of gene expression in response to changes in cell density is called quorum sensing. Catalyzes the transformation of S-ribosylhomocysteine (RHC) to homocysteine (HC) and 4,5-dihydroxy-2,3-pentadione (DPD).</text>
</comment>
<dbReference type="InterPro" id="IPR037005">
    <property type="entry name" value="LuxS_sf"/>
</dbReference>
<evidence type="ECO:0000256" key="5">
    <source>
        <dbReference type="ARBA" id="ARBA00012240"/>
    </source>
</evidence>
<evidence type="ECO:0000313" key="16">
    <source>
        <dbReference type="Proteomes" id="UP000029614"/>
    </source>
</evidence>